<dbReference type="PANTHER" id="PTHR43311">
    <property type="entry name" value="GLUTAMATE--TRNA LIGASE"/>
    <property type="match status" value="1"/>
</dbReference>
<keyword evidence="4 7" id="KW-0067">ATP-binding</keyword>
<keyword evidence="6 7" id="KW-0030">Aminoacyl-tRNA synthetase</keyword>
<dbReference type="GO" id="GO:0006424">
    <property type="term" value="P:glutamyl-tRNA aminoacylation"/>
    <property type="evidence" value="ECO:0007669"/>
    <property type="project" value="UniProtKB-UniRule"/>
</dbReference>
<dbReference type="Gene3D" id="1.10.10.350">
    <property type="match status" value="1"/>
</dbReference>
<keyword evidence="5 7" id="KW-0648">Protein biosynthesis</keyword>
<dbReference type="GO" id="GO:0005524">
    <property type="term" value="F:ATP binding"/>
    <property type="evidence" value="ECO:0007669"/>
    <property type="project" value="UniProtKB-UniRule"/>
</dbReference>
<dbReference type="HAMAP" id="MF_00022">
    <property type="entry name" value="Glu_tRNA_synth_type1"/>
    <property type="match status" value="1"/>
</dbReference>
<dbReference type="Pfam" id="PF00749">
    <property type="entry name" value="tRNA-synt_1c"/>
    <property type="match status" value="1"/>
</dbReference>
<dbReference type="EC" id="6.1.1.17" evidence="7"/>
<keyword evidence="2 7" id="KW-0436">Ligase</keyword>
<dbReference type="InterPro" id="IPR033910">
    <property type="entry name" value="GluRS_core"/>
</dbReference>
<evidence type="ECO:0000256" key="2">
    <source>
        <dbReference type="ARBA" id="ARBA00022598"/>
    </source>
</evidence>
<feature type="domain" description="Glutamyl/glutaminyl-tRNA synthetase class Ib catalytic" evidence="8">
    <location>
        <begin position="9"/>
        <end position="326"/>
    </location>
</feature>
<evidence type="ECO:0000256" key="4">
    <source>
        <dbReference type="ARBA" id="ARBA00022840"/>
    </source>
</evidence>
<dbReference type="InterPro" id="IPR049940">
    <property type="entry name" value="GluQ/Sye"/>
</dbReference>
<dbReference type="InterPro" id="IPR020751">
    <property type="entry name" value="aa-tRNA-synth_I_codon-bd_sub2"/>
</dbReference>
<dbReference type="PRINTS" id="PR00987">
    <property type="entry name" value="TRNASYNTHGLU"/>
</dbReference>
<dbReference type="AlphaFoldDB" id="A0A538TRA4"/>
<dbReference type="GO" id="GO:0000049">
    <property type="term" value="F:tRNA binding"/>
    <property type="evidence" value="ECO:0007669"/>
    <property type="project" value="InterPro"/>
</dbReference>
<comment type="catalytic activity">
    <reaction evidence="7">
        <text>tRNA(Glu) + L-glutamate + ATP = L-glutamyl-tRNA(Glu) + AMP + diphosphate</text>
        <dbReference type="Rhea" id="RHEA:23540"/>
        <dbReference type="Rhea" id="RHEA-COMP:9663"/>
        <dbReference type="Rhea" id="RHEA-COMP:9680"/>
        <dbReference type="ChEBI" id="CHEBI:29985"/>
        <dbReference type="ChEBI" id="CHEBI:30616"/>
        <dbReference type="ChEBI" id="CHEBI:33019"/>
        <dbReference type="ChEBI" id="CHEBI:78442"/>
        <dbReference type="ChEBI" id="CHEBI:78520"/>
        <dbReference type="ChEBI" id="CHEBI:456215"/>
        <dbReference type="EC" id="6.1.1.17"/>
    </reaction>
</comment>
<dbReference type="InterPro" id="IPR014729">
    <property type="entry name" value="Rossmann-like_a/b/a_fold"/>
</dbReference>
<dbReference type="InterPro" id="IPR020058">
    <property type="entry name" value="Glu/Gln-tRNA-synth_Ib_cat-dom"/>
</dbReference>
<dbReference type="InterPro" id="IPR001412">
    <property type="entry name" value="aa-tRNA-synth_I_CS"/>
</dbReference>
<protein>
    <recommendedName>
        <fullName evidence="7">Glutamate--tRNA ligase</fullName>
        <ecNumber evidence="7">6.1.1.17</ecNumber>
    </recommendedName>
    <alternativeName>
        <fullName evidence="7">Glutamyl-tRNA synthetase</fullName>
        <shortName evidence="7">GluRS</shortName>
    </alternativeName>
</protein>
<dbReference type="FunFam" id="3.40.50.620:FF:000045">
    <property type="entry name" value="Glutamate--tRNA ligase, mitochondrial"/>
    <property type="match status" value="1"/>
</dbReference>
<feature type="short sequence motif" description="'HIGH' region" evidence="7">
    <location>
        <begin position="15"/>
        <end position="25"/>
    </location>
</feature>
<reference evidence="10 11" key="1">
    <citation type="journal article" date="2019" name="Nat. Microbiol.">
        <title>Mediterranean grassland soil C-N compound turnover is dependent on rainfall and depth, and is mediated by genomically divergent microorganisms.</title>
        <authorList>
            <person name="Diamond S."/>
            <person name="Andeer P.F."/>
            <person name="Li Z."/>
            <person name="Crits-Christoph A."/>
            <person name="Burstein D."/>
            <person name="Anantharaman K."/>
            <person name="Lane K.R."/>
            <person name="Thomas B.C."/>
            <person name="Pan C."/>
            <person name="Northen T.R."/>
            <person name="Banfield J.F."/>
        </authorList>
    </citation>
    <scope>NUCLEOTIDE SEQUENCE [LARGE SCALE GENOMIC DNA]</scope>
    <source>
        <strain evidence="10">WS_8</strain>
    </source>
</reference>
<sequence length="486" mass="53070">MSSRPDSDVRVRFAPSPTGWLHVGGARTAYFNWLFARQHGGRFVVRIEDTDVARSTDESEKGVLDDLAWLGLDHDEGPDRGGPLGPYRQSERLDLYRERADWLVAQGLAYPCFCTDAELELRRAAARAAGRPPHYDGTCRGLSLDERAGLARAGRPASIRFRVEPEDWTLEDAVRGTVRFPAGMVGDFVLLRSSGLPTYNFACVVDDAGMRISHVIRAEEHLPNTARQLMLYRAVAVAPPRFAHVPLILNSDRSKMSKRSGEVAVAVGDWRRAGYVPDALLSYLALLGFHPGDDREILSRAEMLESFTLERVGRSGSVFDPAKLGWVNAHYLHHASGEQLEAWGAAFLPRALASVEPARRAALLQGVRGNLATLADLPSELGPFVEETVTLDPDARAALEPETARTLCGTLAVELEGLAQWSGDAVKSAIQSVGRRLALKGSALFQPVRAALTGRVHGPELPLVAELVGRDRCVARLRNASRRSPG</sequence>
<feature type="domain" description="Aminoacyl-tRNA synthetase class I anticodon-binding" evidence="9">
    <location>
        <begin position="355"/>
        <end position="480"/>
    </location>
</feature>
<dbReference type="CDD" id="cd00808">
    <property type="entry name" value="GluRS_core"/>
    <property type="match status" value="1"/>
</dbReference>
<feature type="binding site" evidence="7">
    <location>
        <position position="258"/>
    </location>
    <ligand>
        <name>ATP</name>
        <dbReference type="ChEBI" id="CHEBI:30616"/>
    </ligand>
</feature>
<comment type="subcellular location">
    <subcellularLocation>
        <location evidence="7">Cytoplasm</location>
    </subcellularLocation>
</comment>
<name>A0A538TRA4_UNCEI</name>
<dbReference type="InterPro" id="IPR000924">
    <property type="entry name" value="Glu/Gln-tRNA-synth"/>
</dbReference>
<dbReference type="NCBIfam" id="TIGR00464">
    <property type="entry name" value="gltX_bact"/>
    <property type="match status" value="1"/>
</dbReference>
<comment type="similarity">
    <text evidence="1 7">Belongs to the class-I aminoacyl-tRNA synthetase family. Glutamate--tRNA ligase type 1 subfamily.</text>
</comment>
<dbReference type="PROSITE" id="PS00178">
    <property type="entry name" value="AA_TRNA_LIGASE_I"/>
    <property type="match status" value="1"/>
</dbReference>
<evidence type="ECO:0000256" key="5">
    <source>
        <dbReference type="ARBA" id="ARBA00022917"/>
    </source>
</evidence>
<dbReference type="EMBL" id="VBOY01000061">
    <property type="protein sequence ID" value="TMQ66150.1"/>
    <property type="molecule type" value="Genomic_DNA"/>
</dbReference>
<comment type="function">
    <text evidence="7">Catalyzes the attachment of glutamate to tRNA(Glu) in a two-step reaction: glutamate is first activated by ATP to form Glu-AMP and then transferred to the acceptor end of tRNA(Glu).</text>
</comment>
<evidence type="ECO:0000256" key="7">
    <source>
        <dbReference type="HAMAP-Rule" id="MF_00022"/>
    </source>
</evidence>
<dbReference type="Gene3D" id="3.40.50.620">
    <property type="entry name" value="HUPs"/>
    <property type="match status" value="1"/>
</dbReference>
<comment type="caution">
    <text evidence="7">Lacks conserved residue(s) required for the propagation of feature annotation.</text>
</comment>
<evidence type="ECO:0000259" key="8">
    <source>
        <dbReference type="Pfam" id="PF00749"/>
    </source>
</evidence>
<dbReference type="PANTHER" id="PTHR43311:SF2">
    <property type="entry name" value="GLUTAMATE--TRNA LIGASE, MITOCHONDRIAL-RELATED"/>
    <property type="match status" value="1"/>
</dbReference>
<dbReference type="InterPro" id="IPR004527">
    <property type="entry name" value="Glu-tRNA-ligase_bac/mito"/>
</dbReference>
<dbReference type="InterPro" id="IPR008925">
    <property type="entry name" value="aa_tRNA-synth_I_cd-bd_sf"/>
</dbReference>
<evidence type="ECO:0000313" key="10">
    <source>
        <dbReference type="EMBL" id="TMQ66150.1"/>
    </source>
</evidence>
<evidence type="ECO:0000259" key="9">
    <source>
        <dbReference type="Pfam" id="PF19269"/>
    </source>
</evidence>
<evidence type="ECO:0000256" key="1">
    <source>
        <dbReference type="ARBA" id="ARBA00007894"/>
    </source>
</evidence>
<accession>A0A538TRA4</accession>
<dbReference type="Proteomes" id="UP000316609">
    <property type="component" value="Unassembled WGS sequence"/>
</dbReference>
<dbReference type="InterPro" id="IPR045462">
    <property type="entry name" value="aa-tRNA-synth_I_cd-bd"/>
</dbReference>
<evidence type="ECO:0000256" key="3">
    <source>
        <dbReference type="ARBA" id="ARBA00022741"/>
    </source>
</evidence>
<dbReference type="Pfam" id="PF19269">
    <property type="entry name" value="Anticodon_2"/>
    <property type="match status" value="1"/>
</dbReference>
<keyword evidence="3 7" id="KW-0547">Nucleotide-binding</keyword>
<evidence type="ECO:0000256" key="6">
    <source>
        <dbReference type="ARBA" id="ARBA00023146"/>
    </source>
</evidence>
<keyword evidence="7" id="KW-0963">Cytoplasm</keyword>
<organism evidence="10 11">
    <name type="scientific">Eiseniibacteriota bacterium</name>
    <dbReference type="NCBI Taxonomy" id="2212470"/>
    <lineage>
        <taxon>Bacteria</taxon>
        <taxon>Candidatus Eiseniibacteriota</taxon>
    </lineage>
</organism>
<comment type="caution">
    <text evidence="10">The sequence shown here is derived from an EMBL/GenBank/DDBJ whole genome shotgun (WGS) entry which is preliminary data.</text>
</comment>
<dbReference type="GO" id="GO:0008270">
    <property type="term" value="F:zinc ion binding"/>
    <property type="evidence" value="ECO:0007669"/>
    <property type="project" value="InterPro"/>
</dbReference>
<feature type="short sequence motif" description="'KMSKS' region" evidence="7">
    <location>
        <begin position="255"/>
        <end position="259"/>
    </location>
</feature>
<comment type="subunit">
    <text evidence="7">Monomer.</text>
</comment>
<dbReference type="GO" id="GO:0004818">
    <property type="term" value="F:glutamate-tRNA ligase activity"/>
    <property type="evidence" value="ECO:0007669"/>
    <property type="project" value="UniProtKB-UniRule"/>
</dbReference>
<proteinExistence type="inferred from homology"/>
<dbReference type="SUPFAM" id="SSF52374">
    <property type="entry name" value="Nucleotidylyl transferase"/>
    <property type="match status" value="1"/>
</dbReference>
<dbReference type="SUPFAM" id="SSF48163">
    <property type="entry name" value="An anticodon-binding domain of class I aminoacyl-tRNA synthetases"/>
    <property type="match status" value="1"/>
</dbReference>
<gene>
    <name evidence="7" type="primary">gltX</name>
    <name evidence="10" type="ORF">E6K78_06830</name>
</gene>
<dbReference type="GO" id="GO:0005829">
    <property type="term" value="C:cytosol"/>
    <property type="evidence" value="ECO:0007669"/>
    <property type="project" value="TreeGrafter"/>
</dbReference>
<evidence type="ECO:0000313" key="11">
    <source>
        <dbReference type="Proteomes" id="UP000316609"/>
    </source>
</evidence>